<evidence type="ECO:0000256" key="6">
    <source>
        <dbReference type="NCBIfam" id="TIGR00152"/>
    </source>
</evidence>
<dbReference type="EMBL" id="JACYTO010000002">
    <property type="protein sequence ID" value="MBD8504421.1"/>
    <property type="molecule type" value="Genomic_DNA"/>
</dbReference>
<comment type="pathway">
    <text evidence="5">Cofactor biosynthesis; coenzyme A biosynthesis; CoA from (R)-pantothenate: step 5/5.</text>
</comment>
<evidence type="ECO:0000313" key="7">
    <source>
        <dbReference type="EMBL" id="MBD8504421.1"/>
    </source>
</evidence>
<dbReference type="InterPro" id="IPR027417">
    <property type="entry name" value="P-loop_NTPase"/>
</dbReference>
<feature type="binding site" evidence="5">
    <location>
        <begin position="15"/>
        <end position="20"/>
    </location>
    <ligand>
        <name>ATP</name>
        <dbReference type="ChEBI" id="CHEBI:30616"/>
    </ligand>
</feature>
<keyword evidence="8" id="KW-1185">Reference proteome</keyword>
<keyword evidence="2 5" id="KW-0547">Nucleotide-binding</keyword>
<evidence type="ECO:0000256" key="3">
    <source>
        <dbReference type="ARBA" id="ARBA00022840"/>
    </source>
</evidence>
<dbReference type="CDD" id="cd02022">
    <property type="entry name" value="DPCK"/>
    <property type="match status" value="1"/>
</dbReference>
<evidence type="ECO:0000256" key="4">
    <source>
        <dbReference type="ARBA" id="ARBA00022993"/>
    </source>
</evidence>
<sequence>MTPRPYVVGLTGGIGSGKTAVADGLGRLGAALVDTDLIAHTLTAPGGAAMAEIETAFGPAVIAADGSLDRAAMRALAFSDPAARGRLEAILHPLIRSESARQCAAAQAPYVVLVVPLLVESGNWRERCDRLCVVDCPESLQIERVRARSALPEAQIRAIMAAQASRAERLAVADDVIDNSGPLAELTPRIEALHRRYLALAKR</sequence>
<comment type="catalytic activity">
    <reaction evidence="5">
        <text>3'-dephospho-CoA + ATP = ADP + CoA + H(+)</text>
        <dbReference type="Rhea" id="RHEA:18245"/>
        <dbReference type="ChEBI" id="CHEBI:15378"/>
        <dbReference type="ChEBI" id="CHEBI:30616"/>
        <dbReference type="ChEBI" id="CHEBI:57287"/>
        <dbReference type="ChEBI" id="CHEBI:57328"/>
        <dbReference type="ChEBI" id="CHEBI:456216"/>
        <dbReference type="EC" id="2.7.1.24"/>
    </reaction>
</comment>
<evidence type="ECO:0000313" key="8">
    <source>
        <dbReference type="Proteomes" id="UP000603602"/>
    </source>
</evidence>
<dbReference type="RefSeq" id="WP_187719161.1">
    <property type="nucleotide sequence ID" value="NZ_JACTAH010000002.1"/>
</dbReference>
<organism evidence="7 8">
    <name type="scientific">Thauera sedimentorum</name>
    <dbReference type="NCBI Taxonomy" id="2767595"/>
    <lineage>
        <taxon>Bacteria</taxon>
        <taxon>Pseudomonadati</taxon>
        <taxon>Pseudomonadota</taxon>
        <taxon>Betaproteobacteria</taxon>
        <taxon>Rhodocyclales</taxon>
        <taxon>Zoogloeaceae</taxon>
        <taxon>Thauera</taxon>
    </lineage>
</organism>
<dbReference type="GO" id="GO:0004140">
    <property type="term" value="F:dephospho-CoA kinase activity"/>
    <property type="evidence" value="ECO:0007669"/>
    <property type="project" value="UniProtKB-EC"/>
</dbReference>
<evidence type="ECO:0000256" key="2">
    <source>
        <dbReference type="ARBA" id="ARBA00022741"/>
    </source>
</evidence>
<dbReference type="SUPFAM" id="SSF52540">
    <property type="entry name" value="P-loop containing nucleoside triphosphate hydrolases"/>
    <property type="match status" value="1"/>
</dbReference>
<comment type="similarity">
    <text evidence="1 5">Belongs to the CoaE family.</text>
</comment>
<dbReference type="Pfam" id="PF01121">
    <property type="entry name" value="CoaE"/>
    <property type="match status" value="1"/>
</dbReference>
<reference evidence="8" key="1">
    <citation type="submission" date="2023-07" db="EMBL/GenBank/DDBJ databases">
        <title>Thauera sp. CAU 1555 isolated from sand of Yaerae Beach.</title>
        <authorList>
            <person name="Kim W."/>
        </authorList>
    </citation>
    <scope>NUCLEOTIDE SEQUENCE [LARGE SCALE GENOMIC DNA]</scope>
    <source>
        <strain evidence="8">CAU 1555</strain>
    </source>
</reference>
<dbReference type="HAMAP" id="MF_00376">
    <property type="entry name" value="Dephospho_CoA_kinase"/>
    <property type="match status" value="1"/>
</dbReference>
<keyword evidence="5 7" id="KW-0418">Kinase</keyword>
<dbReference type="InterPro" id="IPR001977">
    <property type="entry name" value="Depp_CoAkinase"/>
</dbReference>
<dbReference type="PANTHER" id="PTHR10695:SF46">
    <property type="entry name" value="BIFUNCTIONAL COENZYME A SYNTHASE-RELATED"/>
    <property type="match status" value="1"/>
</dbReference>
<comment type="subcellular location">
    <subcellularLocation>
        <location evidence="5">Cytoplasm</location>
    </subcellularLocation>
</comment>
<dbReference type="PROSITE" id="PS51219">
    <property type="entry name" value="DPCK"/>
    <property type="match status" value="1"/>
</dbReference>
<keyword evidence="4 5" id="KW-0173">Coenzyme A biosynthesis</keyword>
<gene>
    <name evidence="5" type="primary">coaE</name>
    <name evidence="7" type="ORF">IFO67_16140</name>
</gene>
<proteinExistence type="inferred from homology"/>
<comment type="caution">
    <text evidence="7">The sequence shown here is derived from an EMBL/GenBank/DDBJ whole genome shotgun (WGS) entry which is preliminary data.</text>
</comment>
<evidence type="ECO:0000256" key="5">
    <source>
        <dbReference type="HAMAP-Rule" id="MF_00376"/>
    </source>
</evidence>
<keyword evidence="3 5" id="KW-0067">ATP-binding</keyword>
<dbReference type="PANTHER" id="PTHR10695">
    <property type="entry name" value="DEPHOSPHO-COA KINASE-RELATED"/>
    <property type="match status" value="1"/>
</dbReference>
<protein>
    <recommendedName>
        <fullName evidence="5 6">Dephospho-CoA kinase</fullName>
        <ecNumber evidence="5 6">2.7.1.24</ecNumber>
    </recommendedName>
    <alternativeName>
        <fullName evidence="5">Dephosphocoenzyme A kinase</fullName>
    </alternativeName>
</protein>
<comment type="function">
    <text evidence="5">Catalyzes the phosphorylation of the 3'-hydroxyl group of dephosphocoenzyme A to form coenzyme A.</text>
</comment>
<accession>A0ABR9BDI2</accession>
<dbReference type="NCBIfam" id="TIGR00152">
    <property type="entry name" value="dephospho-CoA kinase"/>
    <property type="match status" value="1"/>
</dbReference>
<dbReference type="Proteomes" id="UP000603602">
    <property type="component" value="Unassembled WGS sequence"/>
</dbReference>
<keyword evidence="5 7" id="KW-0808">Transferase</keyword>
<evidence type="ECO:0000256" key="1">
    <source>
        <dbReference type="ARBA" id="ARBA00009018"/>
    </source>
</evidence>
<dbReference type="EC" id="2.7.1.24" evidence="5 6"/>
<dbReference type="Gene3D" id="3.40.50.300">
    <property type="entry name" value="P-loop containing nucleotide triphosphate hydrolases"/>
    <property type="match status" value="1"/>
</dbReference>
<keyword evidence="5" id="KW-0963">Cytoplasm</keyword>
<name>A0ABR9BDI2_9RHOO</name>